<comment type="caution">
    <text evidence="7">The sequence shown here is derived from an EMBL/GenBank/DDBJ whole genome shotgun (WGS) entry which is preliminary data.</text>
</comment>
<name>A0A323TAF6_9BACI</name>
<dbReference type="GO" id="GO:0140359">
    <property type="term" value="F:ABC-type transporter activity"/>
    <property type="evidence" value="ECO:0007669"/>
    <property type="project" value="InterPro"/>
</dbReference>
<dbReference type="PANTHER" id="PTHR46743">
    <property type="entry name" value="TEICHOIC ACIDS EXPORT ATP-BINDING PROTEIN TAGH"/>
    <property type="match status" value="1"/>
</dbReference>
<dbReference type="PROSITE" id="PS00211">
    <property type="entry name" value="ABC_TRANSPORTER_1"/>
    <property type="match status" value="2"/>
</dbReference>
<sequence length="522" mass="58432">MSMKPEGLQQKDEEREVVIEAKNLGVTFTTGNSADDYKSYVLDLITNKKDKKEKKVIWPLRNLDFKGYKGEILGIIGSNGSGKTTICKMISGILEPDEGNLYVDGNVSALFSLGMGFDKELTGRENVYLNGMMIGIPKARIHEFIDEIHEFSGLEKFMDRPIKTYSSGMKARLGFSVAAFLEPEILILDEALNTGDAAFGQKAAEKMKELVAKAKMVILVTHSLKYARRNCDRLIWIDKGKIRANGDPKEVTELYKASVPERQPRRKKRLDIEKTTADIKDRTIVKAENIGVSYEVNKEQFWAIRGNSFEIKEGEVVGIIGHNGAGKSTLCKLMTNILTPDEGTLTLKGETTALLGYGTGFNSQLTGRDNIYLNGMLLGISKKKIDADYDKIVEFSELKNAIDKPIKQYSSGMQARLGFSIAATLKPDIFILDEALSTGDIAFKQKASEKIQDMMEMAKAVIIVSHSMGFVEKICTRAIWMDKGKVLYDGDPKKAIELYREKYNVKKKVRKRRKRPVKKSAE</sequence>
<protein>
    <submittedName>
        <fullName evidence="7">Teichoic acid ABC transporter ATP-binding protein</fullName>
    </submittedName>
</protein>
<dbReference type="SMART" id="SM00382">
    <property type="entry name" value="AAA"/>
    <property type="match status" value="2"/>
</dbReference>
<dbReference type="Proteomes" id="UP000248214">
    <property type="component" value="Unassembled WGS sequence"/>
</dbReference>
<evidence type="ECO:0000256" key="2">
    <source>
        <dbReference type="ARBA" id="ARBA00022448"/>
    </source>
</evidence>
<gene>
    <name evidence="7" type="ORF">CR194_12800</name>
</gene>
<keyword evidence="4 7" id="KW-0067">ATP-binding</keyword>
<reference evidence="7 8" key="1">
    <citation type="submission" date="2017-10" db="EMBL/GenBank/DDBJ databases">
        <title>Bacillus sp. nov., a halophilic bacterium isolated from a Keqin Lake.</title>
        <authorList>
            <person name="Wang H."/>
        </authorList>
    </citation>
    <scope>NUCLEOTIDE SEQUENCE [LARGE SCALE GENOMIC DNA]</scope>
    <source>
        <strain evidence="7 8">KQ-12</strain>
    </source>
</reference>
<keyword evidence="3" id="KW-0547">Nucleotide-binding</keyword>
<dbReference type="InterPro" id="IPR050683">
    <property type="entry name" value="Bact_Polysacc_Export_ATP-bd"/>
</dbReference>
<proteinExistence type="inferred from homology"/>
<dbReference type="PANTHER" id="PTHR46743:SF2">
    <property type="entry name" value="TEICHOIC ACIDS EXPORT ATP-BINDING PROTEIN TAGH"/>
    <property type="match status" value="1"/>
</dbReference>
<evidence type="ECO:0000313" key="8">
    <source>
        <dbReference type="Proteomes" id="UP000248214"/>
    </source>
</evidence>
<evidence type="ECO:0000256" key="1">
    <source>
        <dbReference type="ARBA" id="ARBA00005417"/>
    </source>
</evidence>
<keyword evidence="5" id="KW-1278">Translocase</keyword>
<dbReference type="CDD" id="cd03220">
    <property type="entry name" value="ABC_KpsT_Wzt"/>
    <property type="match status" value="2"/>
</dbReference>
<dbReference type="InterPro" id="IPR003593">
    <property type="entry name" value="AAA+_ATPase"/>
</dbReference>
<dbReference type="Gene3D" id="3.40.50.300">
    <property type="entry name" value="P-loop containing nucleotide triphosphate hydrolases"/>
    <property type="match status" value="2"/>
</dbReference>
<dbReference type="InterPro" id="IPR003439">
    <property type="entry name" value="ABC_transporter-like_ATP-bd"/>
</dbReference>
<dbReference type="OrthoDB" id="9778870at2"/>
<dbReference type="AlphaFoldDB" id="A0A323TAF6"/>
<organism evidence="7 8">
    <name type="scientific">Salipaludibacillus keqinensis</name>
    <dbReference type="NCBI Taxonomy" id="2045207"/>
    <lineage>
        <taxon>Bacteria</taxon>
        <taxon>Bacillati</taxon>
        <taxon>Bacillota</taxon>
        <taxon>Bacilli</taxon>
        <taxon>Bacillales</taxon>
        <taxon>Bacillaceae</taxon>
    </lineage>
</organism>
<dbReference type="RefSeq" id="WP_110610093.1">
    <property type="nucleotide sequence ID" value="NZ_PDOD01000003.1"/>
</dbReference>
<dbReference type="GO" id="GO:0016887">
    <property type="term" value="F:ATP hydrolysis activity"/>
    <property type="evidence" value="ECO:0007669"/>
    <property type="project" value="InterPro"/>
</dbReference>
<feature type="domain" description="ABC transporter" evidence="6">
    <location>
        <begin position="39"/>
        <end position="264"/>
    </location>
</feature>
<keyword evidence="8" id="KW-1185">Reference proteome</keyword>
<dbReference type="Pfam" id="PF00005">
    <property type="entry name" value="ABC_tran"/>
    <property type="match status" value="2"/>
</dbReference>
<dbReference type="InterPro" id="IPR015860">
    <property type="entry name" value="ABC_transpr_TagH-like"/>
</dbReference>
<dbReference type="SUPFAM" id="SSF52540">
    <property type="entry name" value="P-loop containing nucleoside triphosphate hydrolases"/>
    <property type="match status" value="2"/>
</dbReference>
<dbReference type="PROSITE" id="PS50893">
    <property type="entry name" value="ABC_TRANSPORTER_2"/>
    <property type="match status" value="2"/>
</dbReference>
<dbReference type="GO" id="GO:0005524">
    <property type="term" value="F:ATP binding"/>
    <property type="evidence" value="ECO:0007669"/>
    <property type="project" value="UniProtKB-KW"/>
</dbReference>
<evidence type="ECO:0000256" key="3">
    <source>
        <dbReference type="ARBA" id="ARBA00022741"/>
    </source>
</evidence>
<keyword evidence="2" id="KW-0813">Transport</keyword>
<comment type="similarity">
    <text evidence="1">Belongs to the ABC transporter superfamily.</text>
</comment>
<evidence type="ECO:0000256" key="4">
    <source>
        <dbReference type="ARBA" id="ARBA00022840"/>
    </source>
</evidence>
<evidence type="ECO:0000259" key="6">
    <source>
        <dbReference type="PROSITE" id="PS50893"/>
    </source>
</evidence>
<evidence type="ECO:0000256" key="5">
    <source>
        <dbReference type="ARBA" id="ARBA00022967"/>
    </source>
</evidence>
<evidence type="ECO:0000313" key="7">
    <source>
        <dbReference type="EMBL" id="PYZ92542.1"/>
    </source>
</evidence>
<dbReference type="EMBL" id="PDOD01000003">
    <property type="protein sequence ID" value="PYZ92542.1"/>
    <property type="molecule type" value="Genomic_DNA"/>
</dbReference>
<dbReference type="InterPro" id="IPR017871">
    <property type="entry name" value="ABC_transporter-like_CS"/>
</dbReference>
<accession>A0A323TAF6</accession>
<dbReference type="GO" id="GO:0016020">
    <property type="term" value="C:membrane"/>
    <property type="evidence" value="ECO:0007669"/>
    <property type="project" value="InterPro"/>
</dbReference>
<feature type="domain" description="ABC transporter" evidence="6">
    <location>
        <begin position="285"/>
        <end position="508"/>
    </location>
</feature>
<dbReference type="InterPro" id="IPR027417">
    <property type="entry name" value="P-loop_NTPase"/>
</dbReference>